<dbReference type="EMBL" id="CP001098">
    <property type="protein sequence ID" value="ACL69573.1"/>
    <property type="molecule type" value="Genomic_DNA"/>
</dbReference>
<dbReference type="Proteomes" id="UP000000719">
    <property type="component" value="Chromosome"/>
</dbReference>
<keyword evidence="6 9" id="KW-0227">DNA damage</keyword>
<dbReference type="AlphaFoldDB" id="B8CWA4"/>
<dbReference type="HAMAP" id="MF_00772">
    <property type="entry name" value="OGT"/>
    <property type="match status" value="1"/>
</dbReference>
<dbReference type="CDD" id="cd06445">
    <property type="entry name" value="ATase"/>
    <property type="match status" value="1"/>
</dbReference>
<dbReference type="InterPro" id="IPR036217">
    <property type="entry name" value="MethylDNA_cys_MeTrfase_DNAb"/>
</dbReference>
<feature type="domain" description="Methylated-DNA-[protein]-cysteine S-methyltransferase DNA binding" evidence="10">
    <location>
        <begin position="80"/>
        <end position="159"/>
    </location>
</feature>
<keyword evidence="5 9" id="KW-0808">Transferase</keyword>
<evidence type="ECO:0000259" key="11">
    <source>
        <dbReference type="Pfam" id="PF02870"/>
    </source>
</evidence>
<dbReference type="GO" id="GO:0006307">
    <property type="term" value="P:DNA alkylation repair"/>
    <property type="evidence" value="ECO:0007669"/>
    <property type="project" value="UniProtKB-UniRule"/>
</dbReference>
<evidence type="ECO:0000256" key="1">
    <source>
        <dbReference type="ARBA" id="ARBA00001286"/>
    </source>
</evidence>
<comment type="miscellaneous">
    <text evidence="9">This enzyme catalyzes only one turnover and therefore is not strictly catalytic. According to one definition, an enzyme is a biocatalyst that acts repeatedly and over many reaction cycles.</text>
</comment>
<comment type="subcellular location">
    <subcellularLocation>
        <location evidence="9">Cytoplasm</location>
    </subcellularLocation>
</comment>
<dbReference type="Gene3D" id="3.30.160.70">
    <property type="entry name" value="Methylated DNA-protein cysteine methyltransferase domain"/>
    <property type="match status" value="1"/>
</dbReference>
<evidence type="ECO:0000256" key="4">
    <source>
        <dbReference type="ARBA" id="ARBA00022603"/>
    </source>
</evidence>
<comment type="catalytic activity">
    <reaction evidence="8 9">
        <text>a 6-O-methyl-2'-deoxyguanosine in DNA + L-cysteinyl-[protein] = S-methyl-L-cysteinyl-[protein] + a 2'-deoxyguanosine in DNA</text>
        <dbReference type="Rhea" id="RHEA:24000"/>
        <dbReference type="Rhea" id="RHEA-COMP:10131"/>
        <dbReference type="Rhea" id="RHEA-COMP:10132"/>
        <dbReference type="Rhea" id="RHEA-COMP:11367"/>
        <dbReference type="Rhea" id="RHEA-COMP:11368"/>
        <dbReference type="ChEBI" id="CHEBI:29950"/>
        <dbReference type="ChEBI" id="CHEBI:82612"/>
        <dbReference type="ChEBI" id="CHEBI:85445"/>
        <dbReference type="ChEBI" id="CHEBI:85448"/>
        <dbReference type="EC" id="2.1.1.63"/>
    </reaction>
</comment>
<evidence type="ECO:0000259" key="10">
    <source>
        <dbReference type="Pfam" id="PF01035"/>
    </source>
</evidence>
<feature type="active site" description="Nucleophile; methyl group acceptor" evidence="9">
    <location>
        <position position="131"/>
    </location>
</feature>
<keyword evidence="7 9" id="KW-0234">DNA repair</keyword>
<dbReference type="GO" id="GO:0005737">
    <property type="term" value="C:cytoplasm"/>
    <property type="evidence" value="ECO:0007669"/>
    <property type="project" value="UniProtKB-SubCell"/>
</dbReference>
<protein>
    <recommendedName>
        <fullName evidence="9">Methylated-DNA--protein-cysteine methyltransferase</fullName>
        <ecNumber evidence="9">2.1.1.63</ecNumber>
    </recommendedName>
    <alternativeName>
        <fullName evidence="9">6-O-methylguanine-DNA methyltransferase</fullName>
        <shortName evidence="9">MGMT</shortName>
    </alternativeName>
    <alternativeName>
        <fullName evidence="9">O-6-methylguanine-DNA-alkyltransferase</fullName>
    </alternativeName>
</protein>
<evidence type="ECO:0000313" key="13">
    <source>
        <dbReference type="Proteomes" id="UP000000719"/>
    </source>
</evidence>
<evidence type="ECO:0000256" key="2">
    <source>
        <dbReference type="ARBA" id="ARBA00008711"/>
    </source>
</evidence>
<dbReference type="HOGENOM" id="CLU_000445_52_2_9"/>
<dbReference type="InterPro" id="IPR036388">
    <property type="entry name" value="WH-like_DNA-bd_sf"/>
</dbReference>
<evidence type="ECO:0000313" key="12">
    <source>
        <dbReference type="EMBL" id="ACL69573.1"/>
    </source>
</evidence>
<dbReference type="InterPro" id="IPR008332">
    <property type="entry name" value="MethylG_MeTrfase_N"/>
</dbReference>
<evidence type="ECO:0000256" key="3">
    <source>
        <dbReference type="ARBA" id="ARBA00022490"/>
    </source>
</evidence>
<proteinExistence type="inferred from homology"/>
<dbReference type="NCBIfam" id="TIGR00589">
    <property type="entry name" value="ogt"/>
    <property type="match status" value="1"/>
</dbReference>
<comment type="similarity">
    <text evidence="2 9">Belongs to the MGMT family.</text>
</comment>
<dbReference type="SUPFAM" id="SSF53155">
    <property type="entry name" value="Methylated DNA-protein cysteine methyltransferase domain"/>
    <property type="match status" value="1"/>
</dbReference>
<feature type="domain" description="Methylguanine DNA methyltransferase ribonuclease-like" evidence="11">
    <location>
        <begin position="1"/>
        <end position="76"/>
    </location>
</feature>
<dbReference type="eggNOG" id="COG0350">
    <property type="taxonomic scope" value="Bacteria"/>
</dbReference>
<dbReference type="GO" id="GO:0032259">
    <property type="term" value="P:methylation"/>
    <property type="evidence" value="ECO:0007669"/>
    <property type="project" value="UniProtKB-KW"/>
</dbReference>
<evidence type="ECO:0000256" key="8">
    <source>
        <dbReference type="ARBA" id="ARBA00049348"/>
    </source>
</evidence>
<dbReference type="Gene3D" id="1.10.10.10">
    <property type="entry name" value="Winged helix-like DNA-binding domain superfamily/Winged helix DNA-binding domain"/>
    <property type="match status" value="1"/>
</dbReference>
<dbReference type="FunFam" id="1.10.10.10:FF:000214">
    <property type="entry name" value="Methylated-DNA--protein-cysteine methyltransferase"/>
    <property type="match status" value="1"/>
</dbReference>
<keyword evidence="3 9" id="KW-0963">Cytoplasm</keyword>
<evidence type="ECO:0000256" key="7">
    <source>
        <dbReference type="ARBA" id="ARBA00023204"/>
    </source>
</evidence>
<dbReference type="PANTHER" id="PTHR10815">
    <property type="entry name" value="METHYLATED-DNA--PROTEIN-CYSTEINE METHYLTRANSFERASE"/>
    <property type="match status" value="1"/>
</dbReference>
<reference evidence="12 13" key="1">
    <citation type="journal article" date="2009" name="PLoS ONE">
        <title>Genome analysis of the anaerobic thermohalophilic bacterium Halothermothrix orenii.</title>
        <authorList>
            <person name="Mavromatis K."/>
            <person name="Ivanova N."/>
            <person name="Anderson I."/>
            <person name="Lykidis A."/>
            <person name="Hooper S.D."/>
            <person name="Sun H."/>
            <person name="Kunin V."/>
            <person name="Lapidus A."/>
            <person name="Hugenholtz P."/>
            <person name="Patel B."/>
            <person name="Kyrpides N.C."/>
        </authorList>
    </citation>
    <scope>NUCLEOTIDE SEQUENCE [LARGE SCALE GENOMIC DNA]</scope>
    <source>
        <strain evidence="13">H 168 / OCM 544 / DSM 9562</strain>
    </source>
</reference>
<dbReference type="PROSITE" id="PS00374">
    <property type="entry name" value="MGMT"/>
    <property type="match status" value="1"/>
</dbReference>
<dbReference type="EC" id="2.1.1.63" evidence="9"/>
<dbReference type="GO" id="GO:0003908">
    <property type="term" value="F:methylated-DNA-[protein]-cysteine S-methyltransferase activity"/>
    <property type="evidence" value="ECO:0007669"/>
    <property type="project" value="UniProtKB-UniRule"/>
</dbReference>
<dbReference type="InterPro" id="IPR036631">
    <property type="entry name" value="MGMT_N_sf"/>
</dbReference>
<keyword evidence="13" id="KW-1185">Reference proteome</keyword>
<gene>
    <name evidence="12" type="ordered locus">Hore_08160</name>
</gene>
<dbReference type="RefSeq" id="WP_012635761.1">
    <property type="nucleotide sequence ID" value="NC_011899.1"/>
</dbReference>
<evidence type="ECO:0000256" key="6">
    <source>
        <dbReference type="ARBA" id="ARBA00022763"/>
    </source>
</evidence>
<comment type="catalytic activity">
    <reaction evidence="1 9">
        <text>a 4-O-methyl-thymidine in DNA + L-cysteinyl-[protein] = a thymidine in DNA + S-methyl-L-cysteinyl-[protein]</text>
        <dbReference type="Rhea" id="RHEA:53428"/>
        <dbReference type="Rhea" id="RHEA-COMP:10131"/>
        <dbReference type="Rhea" id="RHEA-COMP:10132"/>
        <dbReference type="Rhea" id="RHEA-COMP:13555"/>
        <dbReference type="Rhea" id="RHEA-COMP:13556"/>
        <dbReference type="ChEBI" id="CHEBI:29950"/>
        <dbReference type="ChEBI" id="CHEBI:82612"/>
        <dbReference type="ChEBI" id="CHEBI:137386"/>
        <dbReference type="ChEBI" id="CHEBI:137387"/>
        <dbReference type="EC" id="2.1.1.63"/>
    </reaction>
</comment>
<name>B8CWA4_HALOH</name>
<dbReference type="STRING" id="373903.Hore_08160"/>
<accession>B8CWA4</accession>
<keyword evidence="4 9" id="KW-0489">Methyltransferase</keyword>
<dbReference type="InterPro" id="IPR023546">
    <property type="entry name" value="MGMT"/>
</dbReference>
<dbReference type="Pfam" id="PF02870">
    <property type="entry name" value="Methyltransf_1N"/>
    <property type="match status" value="1"/>
</dbReference>
<sequence>MIKNYYPSPLGLMEITLSLDGLVSITFVKNVDNKYKNLYSINFTCKQLYELNKEVYNQLNEYFTGQRRNFNLPLAPAGTDFQKKVWQELLNIPYGETCSYGDIARALGKPGAARAVGRANGKNPLPIVIPCHRVIGSNGELKGYACGLWRKRWLIEHESYYSKQGQYRGLL</sequence>
<dbReference type="SUPFAM" id="SSF46767">
    <property type="entry name" value="Methylated DNA-protein cysteine methyltransferase, C-terminal domain"/>
    <property type="match status" value="1"/>
</dbReference>
<comment type="function">
    <text evidence="9">Involved in the cellular defense against the biological effects of O6-methylguanine (O6-MeG) and O4-methylthymine (O4-MeT) in DNA. Repairs the methylated nucleobase in DNA by stoichiometrically transferring the methyl group to a cysteine residue in the enzyme. This is a suicide reaction: the enzyme is irreversibly inactivated.</text>
</comment>
<dbReference type="KEGG" id="hor:Hore_08160"/>
<dbReference type="PANTHER" id="PTHR10815:SF13">
    <property type="entry name" value="METHYLATED-DNA--PROTEIN-CYSTEINE METHYLTRANSFERASE"/>
    <property type="match status" value="1"/>
</dbReference>
<dbReference type="InterPro" id="IPR014048">
    <property type="entry name" value="MethylDNA_cys_MeTrfase_DNA-bd"/>
</dbReference>
<dbReference type="Pfam" id="PF01035">
    <property type="entry name" value="DNA_binding_1"/>
    <property type="match status" value="1"/>
</dbReference>
<evidence type="ECO:0000256" key="9">
    <source>
        <dbReference type="HAMAP-Rule" id="MF_00772"/>
    </source>
</evidence>
<dbReference type="InterPro" id="IPR001497">
    <property type="entry name" value="MethylDNA_cys_MeTrfase_AS"/>
</dbReference>
<evidence type="ECO:0000256" key="5">
    <source>
        <dbReference type="ARBA" id="ARBA00022679"/>
    </source>
</evidence>
<organism evidence="12 13">
    <name type="scientific">Halothermothrix orenii (strain H 168 / OCM 544 / DSM 9562)</name>
    <dbReference type="NCBI Taxonomy" id="373903"/>
    <lineage>
        <taxon>Bacteria</taxon>
        <taxon>Bacillati</taxon>
        <taxon>Bacillota</taxon>
        <taxon>Clostridia</taxon>
        <taxon>Halanaerobiales</taxon>
        <taxon>Halothermotrichaceae</taxon>
        <taxon>Halothermothrix</taxon>
    </lineage>
</organism>